<protein>
    <submittedName>
        <fullName evidence="2">Uncharacterized protein</fullName>
    </submittedName>
</protein>
<accession>X1U770</accession>
<organism evidence="2">
    <name type="scientific">marine sediment metagenome</name>
    <dbReference type="NCBI Taxonomy" id="412755"/>
    <lineage>
        <taxon>unclassified sequences</taxon>
        <taxon>metagenomes</taxon>
        <taxon>ecological metagenomes</taxon>
    </lineage>
</organism>
<name>X1U770_9ZZZZ</name>
<evidence type="ECO:0000256" key="1">
    <source>
        <dbReference type="SAM" id="MobiDB-lite"/>
    </source>
</evidence>
<comment type="caution">
    <text evidence="2">The sequence shown here is derived from an EMBL/GenBank/DDBJ whole genome shotgun (WGS) entry which is preliminary data.</text>
</comment>
<evidence type="ECO:0000313" key="2">
    <source>
        <dbReference type="EMBL" id="GAJ13403.1"/>
    </source>
</evidence>
<reference evidence="2" key="1">
    <citation type="journal article" date="2014" name="Front. Microbiol.">
        <title>High frequency of phylogenetically diverse reductive dehalogenase-homologous genes in deep subseafloor sedimentary metagenomes.</title>
        <authorList>
            <person name="Kawai M."/>
            <person name="Futagami T."/>
            <person name="Toyoda A."/>
            <person name="Takaki Y."/>
            <person name="Nishi S."/>
            <person name="Hori S."/>
            <person name="Arai W."/>
            <person name="Tsubouchi T."/>
            <person name="Morono Y."/>
            <person name="Uchiyama I."/>
            <person name="Ito T."/>
            <person name="Fujiyama A."/>
            <person name="Inagaki F."/>
            <person name="Takami H."/>
        </authorList>
    </citation>
    <scope>NUCLEOTIDE SEQUENCE</scope>
    <source>
        <strain evidence="2">Expedition CK06-06</strain>
    </source>
</reference>
<dbReference type="AlphaFoldDB" id="X1U770"/>
<gene>
    <name evidence="2" type="ORF">S12H4_51363</name>
</gene>
<sequence length="82" mass="9011">MEIPQNMEEMEKLIKDAEKRRRFHQQILTAVPASLELMSKGRPSHPLAGKTAKANHGRNSETAPGGFDTPSVSWGGVCPGWL</sequence>
<feature type="region of interest" description="Disordered" evidence="1">
    <location>
        <begin position="35"/>
        <end position="82"/>
    </location>
</feature>
<dbReference type="EMBL" id="BARW01032452">
    <property type="protein sequence ID" value="GAJ13403.1"/>
    <property type="molecule type" value="Genomic_DNA"/>
</dbReference>
<proteinExistence type="predicted"/>